<feature type="domain" description="ABC1 atypical kinase-like" evidence="1">
    <location>
        <begin position="261"/>
        <end position="478"/>
    </location>
</feature>
<dbReference type="InterPro" id="IPR004147">
    <property type="entry name" value="ABC1_dom"/>
</dbReference>
<reference evidence="2" key="1">
    <citation type="journal article" date="2020" name="Nature">
        <title>Giant virus diversity and host interactions through global metagenomics.</title>
        <authorList>
            <person name="Schulz F."/>
            <person name="Roux S."/>
            <person name="Paez-Espino D."/>
            <person name="Jungbluth S."/>
            <person name="Walsh D.A."/>
            <person name="Denef V.J."/>
            <person name="McMahon K.D."/>
            <person name="Konstantinidis K.T."/>
            <person name="Eloe-Fadrosh E.A."/>
            <person name="Kyrpides N.C."/>
            <person name="Woyke T."/>
        </authorList>
    </citation>
    <scope>NUCLEOTIDE SEQUENCE</scope>
    <source>
        <strain evidence="2">GVMAG-M-3300018080-19</strain>
    </source>
</reference>
<dbReference type="Gene3D" id="1.10.510.10">
    <property type="entry name" value="Transferase(Phosphotransferase) domain 1"/>
    <property type="match status" value="1"/>
</dbReference>
<dbReference type="AlphaFoldDB" id="A0A6C0BQL7"/>
<dbReference type="InterPro" id="IPR011009">
    <property type="entry name" value="Kinase-like_dom_sf"/>
</dbReference>
<evidence type="ECO:0000313" key="2">
    <source>
        <dbReference type="EMBL" id="QHS93924.1"/>
    </source>
</evidence>
<dbReference type="Pfam" id="PF03109">
    <property type="entry name" value="ABC1"/>
    <property type="match status" value="1"/>
</dbReference>
<accession>A0A6C0BQL7</accession>
<dbReference type="EMBL" id="MN739212">
    <property type="protein sequence ID" value="QHS93924.1"/>
    <property type="molecule type" value="Genomic_DNA"/>
</dbReference>
<name>A0A6C0BQL7_9ZZZZ</name>
<proteinExistence type="predicted"/>
<dbReference type="SUPFAM" id="SSF56112">
    <property type="entry name" value="Protein kinase-like (PK-like)"/>
    <property type="match status" value="1"/>
</dbReference>
<protein>
    <recommendedName>
        <fullName evidence="1">ABC1 atypical kinase-like domain-containing protein</fullName>
    </recommendedName>
</protein>
<sequence length="683" mass="78421">MASIFMNSRSKLENLRFRLVQQILTRPGPSGHPPTTDPNGGFQHYLNIILRLKERIKQVLSVEGEDAVLNDDYWDDYPDFGPIPWWKQESPWMEDSGARGIIGALLKQIPQQYLDKLSHKDTMTPQVNLFMKVLIRNYYQNNTMLWPIMINIDLTHQSQQVELHSTATSNIPGVGWLIRKMTEGGFGYLVAALSGSGPFILKMLQQYNNDNDQDLVAGITTQQLTKNIFDNVPALTKRERKYILEHLNIDQFYKDNDLMREGISLGSASLADVYLTREPGFSDPVVMKFLKPMYIYYFICECNFFLNTIWRELRQPGTSDILVCQTRRLLLFLISTFTEEFDYQMEARFTVDGYDVYERPELGVHSIQLITSAVNPSPVLIVTEAPGKSLNKMLKSYANNPEVLKRIYSSLIAFFELWFTNIFWGNGFLHTDLHAGNIFISDQSFEVTVIDYGSSAFLTDRERKLLLDVMLVNATFDTTFVDLIDRKDNLEVIRDDEGDGSFVYFFRQRSPRQEAKLLSLANNWRLRRSHEENLKASLKFTKLILQVCDVPTGDNTGETKRCDVTLTDEEVEKLSRKIINYSNKDFNLFGVLFLGIIEYARNIGQCTNNSTFLFGKGIAYISSALNDAYKACGPQVCKQFEIAPVITAALWEHNKAKLARLVPTVLGQKMLRYSQKDDRDRTE</sequence>
<organism evidence="2">
    <name type="scientific">viral metagenome</name>
    <dbReference type="NCBI Taxonomy" id="1070528"/>
    <lineage>
        <taxon>unclassified sequences</taxon>
        <taxon>metagenomes</taxon>
        <taxon>organismal metagenomes</taxon>
    </lineage>
</organism>
<evidence type="ECO:0000259" key="1">
    <source>
        <dbReference type="Pfam" id="PF03109"/>
    </source>
</evidence>